<comment type="caution">
    <text evidence="1">The sequence shown here is derived from an EMBL/GenBank/DDBJ whole genome shotgun (WGS) entry which is preliminary data.</text>
</comment>
<organism evidence="1 2">
    <name type="scientific">Candidatus Methylomirabilis limnetica</name>
    <dbReference type="NCBI Taxonomy" id="2033718"/>
    <lineage>
        <taxon>Bacteria</taxon>
        <taxon>Candidatus Methylomirabilota</taxon>
        <taxon>Candidatus Methylomirabilia</taxon>
        <taxon>Candidatus Methylomirabilales</taxon>
        <taxon>Candidatus Methylomirabilaceae</taxon>
        <taxon>Candidatus Methylomirabilis</taxon>
    </lineage>
</organism>
<dbReference type="Proteomes" id="UP000241436">
    <property type="component" value="Unassembled WGS sequence"/>
</dbReference>
<reference evidence="1 2" key="1">
    <citation type="submission" date="2017-09" db="EMBL/GenBank/DDBJ databases">
        <title>Bloom of a denitrifying methanotroph, Candidatus Methylomirabilis limnetica, in a deep stratified lake.</title>
        <authorList>
            <person name="Graf J.S."/>
            <person name="Marchant H.K."/>
            <person name="Tienken D."/>
            <person name="Hach P.F."/>
            <person name="Brand A."/>
            <person name="Schubert C.J."/>
            <person name="Kuypers M.M."/>
            <person name="Milucka J."/>
        </authorList>
    </citation>
    <scope>NUCLEOTIDE SEQUENCE [LARGE SCALE GENOMIC DNA]</scope>
    <source>
        <strain evidence="1 2">Zug</strain>
    </source>
</reference>
<reference evidence="2" key="2">
    <citation type="journal article" date="2018" name="Environ. Microbiol.">
        <title>Bloom of a denitrifying methanotroph, 'Candidatus Methylomirabilis limnetica', in a deep stratified lake.</title>
        <authorList>
            <person name="Graf J.S."/>
            <person name="Mayr M.J."/>
            <person name="Marchant H.K."/>
            <person name="Tienken D."/>
            <person name="Hach P.F."/>
            <person name="Brand A."/>
            <person name="Schubert C.J."/>
            <person name="Kuypers M.M."/>
            <person name="Milucka J."/>
        </authorList>
    </citation>
    <scope>NUCLEOTIDE SEQUENCE [LARGE SCALE GENOMIC DNA]</scope>
    <source>
        <strain evidence="2">Zug</strain>
    </source>
</reference>
<dbReference type="EMBL" id="NVQC01000016">
    <property type="protein sequence ID" value="PTL36291.1"/>
    <property type="molecule type" value="Genomic_DNA"/>
</dbReference>
<accession>A0A2T4TYX2</accession>
<evidence type="ECO:0000313" key="1">
    <source>
        <dbReference type="EMBL" id="PTL36291.1"/>
    </source>
</evidence>
<evidence type="ECO:0000313" key="2">
    <source>
        <dbReference type="Proteomes" id="UP000241436"/>
    </source>
</evidence>
<proteinExistence type="predicted"/>
<sequence length="76" mass="8785">MSQPVIANTLQSEAKFLIIPLWEMISIILQQFGFESAKHLSNYGEFLHQRMTLPRITTPERGHHHPSHAVAWRVPL</sequence>
<keyword evidence="2" id="KW-1185">Reference proteome</keyword>
<gene>
    <name evidence="1" type="ORF">CLG94_04415</name>
</gene>
<dbReference type="AlphaFoldDB" id="A0A2T4TYX2"/>
<protein>
    <submittedName>
        <fullName evidence="1">Uncharacterized protein</fullName>
    </submittedName>
</protein>
<name>A0A2T4TYX2_9BACT</name>